<organism evidence="2 3">
    <name type="scientific">Trematosphaeria pertusa</name>
    <dbReference type="NCBI Taxonomy" id="390896"/>
    <lineage>
        <taxon>Eukaryota</taxon>
        <taxon>Fungi</taxon>
        <taxon>Dikarya</taxon>
        <taxon>Ascomycota</taxon>
        <taxon>Pezizomycotina</taxon>
        <taxon>Dothideomycetes</taxon>
        <taxon>Pleosporomycetidae</taxon>
        <taxon>Pleosporales</taxon>
        <taxon>Massarineae</taxon>
        <taxon>Trematosphaeriaceae</taxon>
        <taxon>Trematosphaeria</taxon>
    </lineage>
</organism>
<dbReference type="SUPFAM" id="SSF54695">
    <property type="entry name" value="POZ domain"/>
    <property type="match status" value="1"/>
</dbReference>
<dbReference type="EMBL" id="ML987189">
    <property type="protein sequence ID" value="KAF2256666.1"/>
    <property type="molecule type" value="Genomic_DNA"/>
</dbReference>
<evidence type="ECO:0000313" key="2">
    <source>
        <dbReference type="EMBL" id="KAF2256666.1"/>
    </source>
</evidence>
<feature type="compositionally biased region" description="Basic and acidic residues" evidence="1">
    <location>
        <begin position="220"/>
        <end position="236"/>
    </location>
</feature>
<dbReference type="Gene3D" id="3.30.710.10">
    <property type="entry name" value="Potassium Channel Kv1.1, Chain A"/>
    <property type="match status" value="1"/>
</dbReference>
<dbReference type="GeneID" id="54585858"/>
<evidence type="ECO:0008006" key="4">
    <source>
        <dbReference type="Google" id="ProtNLM"/>
    </source>
</evidence>
<dbReference type="RefSeq" id="XP_033691670.1">
    <property type="nucleotide sequence ID" value="XM_033832528.1"/>
</dbReference>
<dbReference type="InterPro" id="IPR011333">
    <property type="entry name" value="SKP1/BTB/POZ_sf"/>
</dbReference>
<evidence type="ECO:0000256" key="1">
    <source>
        <dbReference type="SAM" id="MobiDB-lite"/>
    </source>
</evidence>
<dbReference type="AlphaFoldDB" id="A0A6A6J1X4"/>
<protein>
    <recommendedName>
        <fullName evidence="4">BTB domain-containing protein</fullName>
    </recommendedName>
</protein>
<reference evidence="2" key="1">
    <citation type="journal article" date="2020" name="Stud. Mycol.">
        <title>101 Dothideomycetes genomes: a test case for predicting lifestyles and emergence of pathogens.</title>
        <authorList>
            <person name="Haridas S."/>
            <person name="Albert R."/>
            <person name="Binder M."/>
            <person name="Bloem J."/>
            <person name="Labutti K."/>
            <person name="Salamov A."/>
            <person name="Andreopoulos B."/>
            <person name="Baker S."/>
            <person name="Barry K."/>
            <person name="Bills G."/>
            <person name="Bluhm B."/>
            <person name="Cannon C."/>
            <person name="Castanera R."/>
            <person name="Culley D."/>
            <person name="Daum C."/>
            <person name="Ezra D."/>
            <person name="Gonzalez J."/>
            <person name="Henrissat B."/>
            <person name="Kuo A."/>
            <person name="Liang C."/>
            <person name="Lipzen A."/>
            <person name="Lutzoni F."/>
            <person name="Magnuson J."/>
            <person name="Mondo S."/>
            <person name="Nolan M."/>
            <person name="Ohm R."/>
            <person name="Pangilinan J."/>
            <person name="Park H.-J."/>
            <person name="Ramirez L."/>
            <person name="Alfaro M."/>
            <person name="Sun H."/>
            <person name="Tritt A."/>
            <person name="Yoshinaga Y."/>
            <person name="Zwiers L.-H."/>
            <person name="Turgeon B."/>
            <person name="Goodwin S."/>
            <person name="Spatafora J."/>
            <person name="Crous P."/>
            <person name="Grigoriev I."/>
        </authorList>
    </citation>
    <scope>NUCLEOTIDE SEQUENCE</scope>
    <source>
        <strain evidence="2">CBS 122368</strain>
    </source>
</reference>
<dbReference type="Proteomes" id="UP000800094">
    <property type="component" value="Unassembled WGS sequence"/>
</dbReference>
<proteinExistence type="predicted"/>
<dbReference type="PANTHER" id="PTHR47843">
    <property type="entry name" value="BTB DOMAIN-CONTAINING PROTEIN-RELATED"/>
    <property type="match status" value="1"/>
</dbReference>
<name>A0A6A6J1X4_9PLEO</name>
<evidence type="ECO:0000313" key="3">
    <source>
        <dbReference type="Proteomes" id="UP000800094"/>
    </source>
</evidence>
<sequence length="253" mass="28660">MAASTPPSPQGAIGIRSSSHLDLYTGPTIRVKVGLQDQEKVFHIHKELTMRHSNFFRKAFEAPDPKVGKHDTDTLPHVTLAAFAMFADWLYKQDLPRLGKWQTAYCTPGNWHAVCWLLTELYYFAGRFGVPQLQSLVKRRAVTYFNTDNLPQSSTITIVHALEKLLQDDIFVRLLADACCKNWNLHEHGAGGEYDFDRLPRSFVLMMMERAGELASGTRLDPDGYEERSEEQRRSVDAGGEPPRKVLKIKLAS</sequence>
<keyword evidence="3" id="KW-1185">Reference proteome</keyword>
<gene>
    <name evidence="2" type="ORF">BU26DRAFT_558110</name>
</gene>
<feature type="region of interest" description="Disordered" evidence="1">
    <location>
        <begin position="216"/>
        <end position="244"/>
    </location>
</feature>
<dbReference type="PANTHER" id="PTHR47843:SF2">
    <property type="entry name" value="BTB DOMAIN-CONTAINING PROTEIN"/>
    <property type="match status" value="1"/>
</dbReference>
<dbReference type="OrthoDB" id="10643347at2759"/>
<accession>A0A6A6J1X4</accession>